<protein>
    <submittedName>
        <fullName evidence="2">40S ribosomal protein SA</fullName>
    </submittedName>
</protein>
<dbReference type="AlphaFoldDB" id="A0A5N4E1R5"/>
<dbReference type="Proteomes" id="UP000299084">
    <property type="component" value="Unassembled WGS sequence"/>
</dbReference>
<gene>
    <name evidence="2" type="ORF">Cadr_000006473</name>
</gene>
<evidence type="ECO:0000256" key="1">
    <source>
        <dbReference type="SAM" id="MobiDB-lite"/>
    </source>
</evidence>
<proteinExistence type="predicted"/>
<accession>A0A5N4E1R5</accession>
<name>A0A5N4E1R5_CAMDR</name>
<organism evidence="2 3">
    <name type="scientific">Camelus dromedarius</name>
    <name type="common">Dromedary</name>
    <name type="synonym">Arabian camel</name>
    <dbReference type="NCBI Taxonomy" id="9838"/>
    <lineage>
        <taxon>Eukaryota</taxon>
        <taxon>Metazoa</taxon>
        <taxon>Chordata</taxon>
        <taxon>Craniata</taxon>
        <taxon>Vertebrata</taxon>
        <taxon>Euteleostomi</taxon>
        <taxon>Mammalia</taxon>
        <taxon>Eutheria</taxon>
        <taxon>Laurasiatheria</taxon>
        <taxon>Artiodactyla</taxon>
        <taxon>Tylopoda</taxon>
        <taxon>Camelidae</taxon>
        <taxon>Camelus</taxon>
    </lineage>
</organism>
<keyword evidence="3" id="KW-1185">Reference proteome</keyword>
<feature type="compositionally biased region" description="Polar residues" evidence="1">
    <location>
        <begin position="567"/>
        <end position="582"/>
    </location>
</feature>
<comment type="caution">
    <text evidence="2">The sequence shown here is derived from an EMBL/GenBank/DDBJ whole genome shotgun (WGS) entry which is preliminary data.</text>
</comment>
<evidence type="ECO:0000313" key="2">
    <source>
        <dbReference type="EMBL" id="KAB1277277.1"/>
    </source>
</evidence>
<keyword evidence="2" id="KW-0689">Ribosomal protein</keyword>
<reference evidence="2 3" key="1">
    <citation type="journal article" date="2019" name="Mol. Ecol. Resour.">
        <title>Improving Illumina assemblies with Hi-C and long reads: an example with the North African dromedary.</title>
        <authorList>
            <person name="Elbers J.P."/>
            <person name="Rogers M.F."/>
            <person name="Perelman P.L."/>
            <person name="Proskuryakova A.A."/>
            <person name="Serdyukova N.A."/>
            <person name="Johnson W.E."/>
            <person name="Horin P."/>
            <person name="Corander J."/>
            <person name="Murphy D."/>
            <person name="Burger P.A."/>
        </authorList>
    </citation>
    <scope>NUCLEOTIDE SEQUENCE [LARGE SCALE GENOMIC DNA]</scope>
    <source>
        <strain evidence="2">Drom800</strain>
        <tissue evidence="2">Blood</tissue>
    </source>
</reference>
<dbReference type="GO" id="GO:0005840">
    <property type="term" value="C:ribosome"/>
    <property type="evidence" value="ECO:0007669"/>
    <property type="project" value="UniProtKB-KW"/>
</dbReference>
<evidence type="ECO:0000313" key="3">
    <source>
        <dbReference type="Proteomes" id="UP000299084"/>
    </source>
</evidence>
<sequence>MTVLVTESLLPGHDLGGAEEYWEEVRVWGQVRRVQGRGGRGGSKTWGLGEPSGRAPSLAKVGVPGTGVSMCEGADMRAAVGLRGGRAPRPPADVCGRMSLCSHHLPSLRTERCPSLLGLERVLGTPRWLCPRSPAGHRLCLQRALEVEGELHLEGCVWFGGWWLEGVGTLPTGGARGLFSSNQQRAPGGACKVGVPLSRSTGARKEGRLWARVNWRWCWEHLGQRHGSGVRLRGLLASFISDSEFLNEQSHFLVGLDLEGLQDGIWAQLVREDVRPHASGWVSTAADPARMQGGCKGSFSKKSLQEAGARRLGPQGSPGYSIARSTADCLRADGLPVIWTTPRCSWVDSDVWRSCRDMGSDDCIIRTLTGELRAPPPGRAWGTVGNLPCEQWGWGEGNLDRRALDNLSERPVSHGGSTEIAGQAWMGCAEFAVPLEPCLLLAAFTPEKHSLTPIQAAFQEPRLLVVTDPRGDTSLSPRHLYVTCLHRPVSLSGSDVVDARREGCVCAARLLGTLVRAMTQGGISGVKDGSRSQVHCYSPEVPSVRYSAVPTGDWSTQPATEDWSAAPTAQATKWVATTTERS</sequence>
<feature type="region of interest" description="Disordered" evidence="1">
    <location>
        <begin position="552"/>
        <end position="582"/>
    </location>
</feature>
<feature type="region of interest" description="Disordered" evidence="1">
    <location>
        <begin position="36"/>
        <end position="57"/>
    </location>
</feature>
<keyword evidence="2" id="KW-0687">Ribonucleoprotein</keyword>
<dbReference type="EMBL" id="JWIN03000006">
    <property type="protein sequence ID" value="KAB1277277.1"/>
    <property type="molecule type" value="Genomic_DNA"/>
</dbReference>